<dbReference type="SUPFAM" id="SSF50814">
    <property type="entry name" value="Lipocalins"/>
    <property type="match status" value="1"/>
</dbReference>
<reference evidence="4 5" key="1">
    <citation type="submission" date="2016-06" db="EMBL/GenBank/DDBJ databases">
        <title>Complete genome sequence of a saline-alkali tolerant type strain Dietzia timorensis ID05-A0528T.</title>
        <authorList>
            <person name="Wu X."/>
        </authorList>
    </citation>
    <scope>NUCLEOTIDE SEQUENCE [LARGE SCALE GENOMIC DNA]</scope>
    <source>
        <strain evidence="4 5">ID05-A0528</strain>
    </source>
</reference>
<gene>
    <name evidence="4" type="ORF">BJL86_0787</name>
</gene>
<keyword evidence="5" id="KW-1185">Reference proteome</keyword>
<organism evidence="4 5">
    <name type="scientific">Dietzia timorensis</name>
    <dbReference type="NCBI Taxonomy" id="499555"/>
    <lineage>
        <taxon>Bacteria</taxon>
        <taxon>Bacillati</taxon>
        <taxon>Actinomycetota</taxon>
        <taxon>Actinomycetes</taxon>
        <taxon>Mycobacteriales</taxon>
        <taxon>Dietziaceae</taxon>
        <taxon>Dietzia</taxon>
    </lineage>
</organism>
<dbReference type="InterPro" id="IPR045165">
    <property type="entry name" value="Nitrobindin"/>
</dbReference>
<dbReference type="HAMAP" id="MF_01297">
    <property type="entry name" value="nitrobindin"/>
    <property type="match status" value="1"/>
</dbReference>
<evidence type="ECO:0000313" key="4">
    <source>
        <dbReference type="EMBL" id="ANI91588.1"/>
    </source>
</evidence>
<comment type="caution">
    <text evidence="1">Lacks the conserved His residue that binds heme iron in the nitrobindin family.</text>
</comment>
<dbReference type="STRING" id="499555.BJL86_0787"/>
<dbReference type="InterPro" id="IPR012674">
    <property type="entry name" value="Calycin"/>
</dbReference>
<protein>
    <recommendedName>
        <fullName evidence="1">Ferric nitrobindin-like protein</fullName>
    </recommendedName>
</protein>
<evidence type="ECO:0000256" key="1">
    <source>
        <dbReference type="HAMAP-Rule" id="MF_01297"/>
    </source>
</evidence>
<proteinExistence type="inferred from homology"/>
<evidence type="ECO:0000256" key="2">
    <source>
        <dbReference type="SAM" id="MobiDB-lite"/>
    </source>
</evidence>
<dbReference type="EMBL" id="CP015961">
    <property type="protein sequence ID" value="ANI91588.1"/>
    <property type="molecule type" value="Genomic_DNA"/>
</dbReference>
<comment type="caution">
    <text evidence="1">Lacks conserved residue(s) required for the propagation of feature annotation.</text>
</comment>
<dbReference type="OrthoDB" id="4804006at2"/>
<dbReference type="AlphaFoldDB" id="A0A173LJ84"/>
<evidence type="ECO:0000313" key="5">
    <source>
        <dbReference type="Proteomes" id="UP000186104"/>
    </source>
</evidence>
<feature type="short sequence motif" description="GXWXGXG" evidence="1">
    <location>
        <begin position="74"/>
        <end position="80"/>
    </location>
</feature>
<dbReference type="Gene3D" id="2.40.128.20">
    <property type="match status" value="1"/>
</dbReference>
<dbReference type="InterPro" id="IPR022939">
    <property type="entry name" value="Nb(III)_bact/plant"/>
</dbReference>
<comment type="similarity">
    <text evidence="1">Belongs to the nitrobindin family.</text>
</comment>
<dbReference type="CDD" id="cd07828">
    <property type="entry name" value="lipocalin_heme-bd-THAP4-like"/>
    <property type="match status" value="1"/>
</dbReference>
<sequence>MTTSDNTPPEQPNRPKKVGASGNAAVEAAVERAQTTGERNIVPFGELPIAEDTANLRHGPDLHPGLLALLPLVGVWEGEGEADTAQHGEHRFGQQIIVSHDGENYLSWSSRSWKLDDEGNADIPAYRETGFWRISETDEIEFLIVHASGVIEAYYGQPLSQSSWKVTTDATMSTPTGPQLGGAVRLYGIVENGDLGWVEERVHPEKGQIPSLSARLQRVAG</sequence>
<dbReference type="Proteomes" id="UP000186104">
    <property type="component" value="Chromosome"/>
</dbReference>
<dbReference type="KEGG" id="dtm:BJL86_0787"/>
<dbReference type="PANTHER" id="PTHR15854:SF4">
    <property type="entry name" value="PEROXYNITRITE ISOMERASE THAP4"/>
    <property type="match status" value="1"/>
</dbReference>
<name>A0A173LJ84_9ACTN</name>
<dbReference type="PANTHER" id="PTHR15854">
    <property type="entry name" value="THAP4 PROTEIN"/>
    <property type="match status" value="1"/>
</dbReference>
<feature type="region of interest" description="Disordered" evidence="2">
    <location>
        <begin position="1"/>
        <end position="23"/>
    </location>
</feature>
<dbReference type="InterPro" id="IPR014878">
    <property type="entry name" value="THAP4-like_heme-bd"/>
</dbReference>
<dbReference type="Pfam" id="PF08768">
    <property type="entry name" value="THAP4_heme-bd"/>
    <property type="match status" value="1"/>
</dbReference>
<evidence type="ECO:0000259" key="3">
    <source>
        <dbReference type="Pfam" id="PF08768"/>
    </source>
</evidence>
<feature type="domain" description="THAP4-like heme-binding" evidence="3">
    <location>
        <begin position="66"/>
        <end position="218"/>
    </location>
</feature>
<accession>A0A173LJ84</accession>
<dbReference type="RefSeq" id="WP_067476575.1">
    <property type="nucleotide sequence ID" value="NZ_CP015961.1"/>
</dbReference>